<evidence type="ECO:0000313" key="3">
    <source>
        <dbReference type="Proteomes" id="UP000054783"/>
    </source>
</evidence>
<feature type="chain" id="PRO_5006873502" description="Secreted protein" evidence="1">
    <location>
        <begin position="30"/>
        <end position="109"/>
    </location>
</feature>
<protein>
    <recommendedName>
        <fullName evidence="4">Secreted protein</fullName>
    </recommendedName>
</protein>
<reference evidence="2 3" key="1">
    <citation type="submission" date="2015-01" db="EMBL/GenBank/DDBJ databases">
        <title>Evolution of Trichinella species and genotypes.</title>
        <authorList>
            <person name="Korhonen P.K."/>
            <person name="Edoardo P."/>
            <person name="Giuseppe L.R."/>
            <person name="Gasser R.B."/>
        </authorList>
    </citation>
    <scope>NUCLEOTIDE SEQUENCE [LARGE SCALE GENOMIC DNA]</scope>
    <source>
        <strain evidence="2">ISS2496</strain>
    </source>
</reference>
<sequence>MYHQPLPSATFLLYAVRVSVQLLLDCVRAVPVSPKFGLRQDLHPDTVARFVHRSIGFPVSPEFLAPLLSASPSPYRLVELLQVLPQPLCVLSYRLFWHVSQEAVHQVNL</sequence>
<comment type="caution">
    <text evidence="2">The sequence shown here is derived from an EMBL/GenBank/DDBJ whole genome shotgun (WGS) entry which is preliminary data.</text>
</comment>
<evidence type="ECO:0000256" key="1">
    <source>
        <dbReference type="SAM" id="SignalP"/>
    </source>
</evidence>
<gene>
    <name evidence="2" type="ORF">T12_12114</name>
</gene>
<dbReference type="AlphaFoldDB" id="A0A0V0YZP2"/>
<keyword evidence="3" id="KW-1185">Reference proteome</keyword>
<evidence type="ECO:0000313" key="2">
    <source>
        <dbReference type="EMBL" id="KRY05654.1"/>
    </source>
</evidence>
<feature type="signal peptide" evidence="1">
    <location>
        <begin position="1"/>
        <end position="29"/>
    </location>
</feature>
<name>A0A0V0YZP2_9BILA</name>
<proteinExistence type="predicted"/>
<dbReference type="Proteomes" id="UP000054783">
    <property type="component" value="Unassembled WGS sequence"/>
</dbReference>
<evidence type="ECO:0008006" key="4">
    <source>
        <dbReference type="Google" id="ProtNLM"/>
    </source>
</evidence>
<dbReference type="EMBL" id="JYDQ01001185">
    <property type="protein sequence ID" value="KRY05654.1"/>
    <property type="molecule type" value="Genomic_DNA"/>
</dbReference>
<accession>A0A0V0YZP2</accession>
<keyword evidence="1" id="KW-0732">Signal</keyword>
<organism evidence="2 3">
    <name type="scientific">Trichinella patagoniensis</name>
    <dbReference type="NCBI Taxonomy" id="990121"/>
    <lineage>
        <taxon>Eukaryota</taxon>
        <taxon>Metazoa</taxon>
        <taxon>Ecdysozoa</taxon>
        <taxon>Nematoda</taxon>
        <taxon>Enoplea</taxon>
        <taxon>Dorylaimia</taxon>
        <taxon>Trichinellida</taxon>
        <taxon>Trichinellidae</taxon>
        <taxon>Trichinella</taxon>
    </lineage>
</organism>